<comment type="subcellular location">
    <subcellularLocation>
        <location evidence="1">Virion</location>
    </subcellularLocation>
</comment>
<name>A0A386JC78_9VIRU</name>
<dbReference type="EMBL" id="MG584187">
    <property type="protein sequence ID" value="AYD68774.1"/>
    <property type="molecule type" value="Genomic_RNA"/>
</dbReference>
<dbReference type="InterPro" id="IPR029053">
    <property type="entry name" value="Viral_coat"/>
</dbReference>
<protein>
    <submittedName>
        <fullName evidence="5">Structural polyprotein</fullName>
    </submittedName>
</protein>
<dbReference type="CDD" id="cd00205">
    <property type="entry name" value="rhv_like"/>
    <property type="match status" value="2"/>
</dbReference>
<evidence type="ECO:0000259" key="4">
    <source>
        <dbReference type="Pfam" id="PF11492"/>
    </source>
</evidence>
<evidence type="ECO:0000256" key="1">
    <source>
        <dbReference type="ARBA" id="ARBA00004328"/>
    </source>
</evidence>
<dbReference type="SUPFAM" id="SSF88633">
    <property type="entry name" value="Positive stranded ssRNA viruses"/>
    <property type="match status" value="3"/>
</dbReference>
<keyword evidence="6" id="KW-1185">Reference proteome</keyword>
<dbReference type="InterPro" id="IPR024343">
    <property type="entry name" value="VP4_dicistrovir"/>
</dbReference>
<dbReference type="GeneID" id="40527148"/>
<accession>A0A386JC78</accession>
<keyword evidence="2" id="KW-0946">Virion</keyword>
<dbReference type="RefSeq" id="YP_009666857.1">
    <property type="nucleotide sequence ID" value="NC_043541.1"/>
</dbReference>
<feature type="non-terminal residue" evidence="5">
    <location>
        <position position="1"/>
    </location>
</feature>
<dbReference type="KEGG" id="vg:40527148"/>
<proteinExistence type="predicted"/>
<reference evidence="5 6" key="1">
    <citation type="submission" date="2017-11" db="EMBL/GenBank/DDBJ databases">
        <title>From the Arctic to Africa: Exploring the geographic distribution of six marine RNA viruses and their quasispecies.</title>
        <authorList>
            <person name="Vlok M."/>
            <person name="Lang A.S."/>
            <person name="Suttle C.A."/>
        </authorList>
    </citation>
    <scope>NUCLEOTIDE SEQUENCE [LARGE SCALE GENOMIC DNA]</scope>
</reference>
<dbReference type="Pfam" id="PF11492">
    <property type="entry name" value="Dicistro_VP4"/>
    <property type="match status" value="1"/>
</dbReference>
<dbReference type="InterPro" id="IPR033703">
    <property type="entry name" value="Rhv-like"/>
</dbReference>
<organism evidence="5 6">
    <name type="scientific">Marine RNA virus BC-1</name>
    <dbReference type="NCBI Taxonomy" id="2315691"/>
    <lineage>
        <taxon>Viruses</taxon>
        <taxon>Riboviria</taxon>
        <taxon>Orthornavirae</taxon>
        <taxon>Pisuviricota</taxon>
        <taxon>Pisoniviricetes</taxon>
        <taxon>Picornavirales</taxon>
        <taxon>Marnaviridae</taxon>
        <taxon>Salisharnavirus</taxon>
        <taxon>Salisharnavirus vlokiae</taxon>
        <taxon>Britarnavirus 1</taxon>
    </lineage>
</organism>
<evidence type="ECO:0000313" key="5">
    <source>
        <dbReference type="EMBL" id="AYD68774.1"/>
    </source>
</evidence>
<dbReference type="Proteomes" id="UP000296300">
    <property type="component" value="Segment"/>
</dbReference>
<sequence>LVNKRITQLFTYTKNNCSADTTVPQALESAAGGWGLFASVTVYIVYAILKDLHIHIENSDCTTSIDNPQNVEPQADEQQLVSTGQGTHQEQNVKFVDTHPGYCLEEKSTFDNIRDHALESDASLDEFFHRPIKIKTYDWDVGGVDLHDTFNPWSLYFENPRVINRLSNYKLMRSKLHIKATISGNGFHYGRVLLTYNPFPKHDNLTVDRTFVEPDFVAASQRPHIYLDPTNSQGGELVLPFFYHKNVLDITQNDWQEMGELTLADLQGLKHANGAADTVTINIFAWAEDAKFAIPTHAEPSTLVPQADEYDGPVSRVAGVVATAAGKLTSIPKIAPFARATEIGAGGLAAVAHHFGYSRPIELEHSQFRMNTKSGLAVTNMRDDTVKLTVDHKQELSIDPRTAGLDDIDELGINYLASKESYFTQFPWAVGTPDETLLYNVVVDPGIYRTFGSEFHMPACSFASLPFKFWRGSMKFRFQIVCSKYHKGRLKFVYDPSGTAATSEYNTAYTTIVDIADTTDFEMTCGWGQPTSYNQKLPLFGTLESSMTNTVKLPYTPHTFGFGNGTLAVYVVNELTVPMTTIDNDISINVFISMGDDFEVAVPEAERLQRVRFTNINNLVQPQAEEVDRMDSKPHHVGSLNTMGATTTLSDQTNHIHFGESIRSFRQLLKRYTLHEVSPLTGTNGSAMHYTFRRHILPFEPGYTAGNSNLTTILNAGTSNDNYAFGFMTLPRYLTSAYGGWKGGMRYMWDFSNVGSTTHNPNGRVIVTVDNDDGGTVTPENLTTVVDDTTSIAGKSTLITLHSSVQGFDGMGMQALNVNPTICFETPYYSDHR</sequence>
<feature type="domain" description="Capsid protein VP4 dicistrovirus" evidence="4">
    <location>
        <begin position="311"/>
        <end position="357"/>
    </location>
</feature>
<feature type="domain" description="Dicistrovirus capsid-polyprotein C-terminal" evidence="3">
    <location>
        <begin position="658"/>
        <end position="831"/>
    </location>
</feature>
<evidence type="ECO:0000256" key="2">
    <source>
        <dbReference type="ARBA" id="ARBA00022844"/>
    </source>
</evidence>
<dbReference type="GO" id="GO:0044423">
    <property type="term" value="C:virion component"/>
    <property type="evidence" value="ECO:0007669"/>
    <property type="project" value="UniProtKB-KW"/>
</dbReference>
<evidence type="ECO:0000313" key="6">
    <source>
        <dbReference type="Proteomes" id="UP000296300"/>
    </source>
</evidence>
<feature type="non-terminal residue" evidence="5">
    <location>
        <position position="833"/>
    </location>
</feature>
<dbReference type="Gene3D" id="2.60.120.20">
    <property type="match status" value="3"/>
</dbReference>
<dbReference type="Pfam" id="PF08762">
    <property type="entry name" value="CRPV_capsid"/>
    <property type="match status" value="1"/>
</dbReference>
<dbReference type="InterPro" id="IPR014872">
    <property type="entry name" value="Dicistrovirus_capsid-polyPr_C"/>
</dbReference>
<evidence type="ECO:0000259" key="3">
    <source>
        <dbReference type="Pfam" id="PF08762"/>
    </source>
</evidence>